<dbReference type="InterPro" id="IPR006584">
    <property type="entry name" value="Cellulose-bd_IV"/>
</dbReference>
<dbReference type="Gene3D" id="2.60.120.260">
    <property type="entry name" value="Galactose-binding domain-like"/>
    <property type="match status" value="1"/>
</dbReference>
<keyword evidence="2 4" id="KW-0732">Signal</keyword>
<evidence type="ECO:0000256" key="1">
    <source>
        <dbReference type="ARBA" id="ARBA00009646"/>
    </source>
</evidence>
<dbReference type="PROSITE" id="PS50915">
    <property type="entry name" value="CRYSTALLIN_BETA_GAMMA"/>
    <property type="match status" value="1"/>
</dbReference>
<sequence>MKYINMKVLMGILLLMSFQTGFAQQTKEQKALGSTSSFKATLKSKLVQQRTVQQPGLTSGITMATPNNEEVKLNIRFEEEVKNSLTLVGDVNGEEENSFFIRTEGDELRGNIVLKSEKLAYEFYSDKLGNAFLREKPIDQVICIEYPEQINQAKVPQTEAKAADFEVAENVYDLQSLPGAYGVVLLDFDGYFLPAGTGWINGNSLNAAPSGMSDAAIQEAWDLISEDFRPFNINITTSQAVYNSYPQNRRQRCVFTPTNNAAPGAGGVAFVTGFGYQDWPCWVFILSGKSGGEAASHEIGHTLGLGHDGRTNPEEGYFRGHGDWAPIMGVGYYEPITQWSRGEYNFANNTQNDLSIMASYVGFRADDHGNNFGGSTFINKDGSGNINMQYGVIETNGDMDMFEFTSGTGNVTLDINTVSRHGNLDVLVNLYEGSTGNLIGVFNGGGLNTRLEAYLDAGTYYLGVEGTGAGNPATNGYSDYGSLGSFWISGTVPAGGGGGNSVVTVYQNCNYGGYAVGLGVGNYNLSDLQARGIANDDISSIRVQSGYKATLYWDVNFSGSTIVKTGDDNCLVDDAFNDKVTSIVIAPANSANLIEAESYSAMNGVQLENCSEGGQNVGYIETADWMAYNGINFPSSGSYLIEYRVASEVGGGRLSADINGGTTILGEVAIPNTGGWQNWQTVSHTVNVNAGTYPFGIYAQAGGWNINWIRITYQGAAAQPATSPEVDLQASETAASLNGSLALYPNPVTDKLYCQFAGEKAHITILNTTGQLMADIPEFSSGDYLELAGLESGVYLIKIQTEEKQITKRVVKK</sequence>
<dbReference type="PROSITE" id="PS51175">
    <property type="entry name" value="CBM6"/>
    <property type="match status" value="1"/>
</dbReference>
<dbReference type="EMBL" id="BMEC01000013">
    <property type="protein sequence ID" value="GGC47531.1"/>
    <property type="molecule type" value="Genomic_DNA"/>
</dbReference>
<dbReference type="CDD" id="cd04080">
    <property type="entry name" value="CBM6_cellulase-like"/>
    <property type="match status" value="1"/>
</dbReference>
<comment type="caution">
    <text evidence="7">The sequence shown here is derived from an EMBL/GenBank/DDBJ whole genome shotgun (WGS) entry which is preliminary data.</text>
</comment>
<evidence type="ECO:0000259" key="5">
    <source>
        <dbReference type="PROSITE" id="PS50915"/>
    </source>
</evidence>
<keyword evidence="8" id="KW-1185">Reference proteome</keyword>
<gene>
    <name evidence="7" type="ORF">GCM10011506_36380</name>
</gene>
<feature type="domain" description="Beta/gamma crystallin 'Greek key'" evidence="5">
    <location>
        <begin position="501"/>
        <end position="545"/>
    </location>
</feature>
<dbReference type="SUPFAM" id="SSF55486">
    <property type="entry name" value="Metalloproteases ('zincins'), catalytic domain"/>
    <property type="match status" value="1"/>
</dbReference>
<dbReference type="InterPro" id="IPR001064">
    <property type="entry name" value="Beta/gamma_crystallin"/>
</dbReference>
<name>A0ABQ1MZ54_9BACT</name>
<dbReference type="InterPro" id="IPR005084">
    <property type="entry name" value="CBM6"/>
</dbReference>
<evidence type="ECO:0000256" key="3">
    <source>
        <dbReference type="ARBA" id="ARBA00022737"/>
    </source>
</evidence>
<protein>
    <recommendedName>
        <fullName evidence="9">CBM6 domain-containing protein</fullName>
    </recommendedName>
</protein>
<dbReference type="InterPro" id="IPR008979">
    <property type="entry name" value="Galactose-bd-like_sf"/>
</dbReference>
<dbReference type="InterPro" id="IPR011024">
    <property type="entry name" value="G_crystallin-like"/>
</dbReference>
<evidence type="ECO:0000256" key="2">
    <source>
        <dbReference type="ARBA" id="ARBA00022729"/>
    </source>
</evidence>
<dbReference type="Proteomes" id="UP000636010">
    <property type="component" value="Unassembled WGS sequence"/>
</dbReference>
<dbReference type="SUPFAM" id="SSF49695">
    <property type="entry name" value="gamma-Crystallin-like"/>
    <property type="match status" value="1"/>
</dbReference>
<feature type="signal peptide" evidence="4">
    <location>
        <begin position="1"/>
        <end position="23"/>
    </location>
</feature>
<dbReference type="SUPFAM" id="SSF89260">
    <property type="entry name" value="Collagen-binding domain"/>
    <property type="match status" value="1"/>
</dbReference>
<accession>A0ABQ1MZ54</accession>
<organism evidence="7 8">
    <name type="scientific">Marivirga lumbricoides</name>
    <dbReference type="NCBI Taxonomy" id="1046115"/>
    <lineage>
        <taxon>Bacteria</taxon>
        <taxon>Pseudomonadati</taxon>
        <taxon>Bacteroidota</taxon>
        <taxon>Cytophagia</taxon>
        <taxon>Cytophagales</taxon>
        <taxon>Marivirgaceae</taxon>
        <taxon>Marivirga</taxon>
    </lineage>
</organism>
<dbReference type="Pfam" id="PF03422">
    <property type="entry name" value="CBM_6"/>
    <property type="match status" value="1"/>
</dbReference>
<feature type="chain" id="PRO_5045516180" description="CBM6 domain-containing protein" evidence="4">
    <location>
        <begin position="24"/>
        <end position="813"/>
    </location>
</feature>
<evidence type="ECO:0000259" key="6">
    <source>
        <dbReference type="PROSITE" id="PS51175"/>
    </source>
</evidence>
<dbReference type="InterPro" id="IPR026444">
    <property type="entry name" value="Secre_tail"/>
</dbReference>
<feature type="domain" description="CBM6" evidence="6">
    <location>
        <begin position="592"/>
        <end position="712"/>
    </location>
</feature>
<dbReference type="SMART" id="SM00606">
    <property type="entry name" value="CBD_IV"/>
    <property type="match status" value="1"/>
</dbReference>
<evidence type="ECO:0000313" key="8">
    <source>
        <dbReference type="Proteomes" id="UP000636010"/>
    </source>
</evidence>
<dbReference type="Pfam" id="PF18962">
    <property type="entry name" value="Por_Secre_tail"/>
    <property type="match status" value="1"/>
</dbReference>
<evidence type="ECO:0008006" key="9">
    <source>
        <dbReference type="Google" id="ProtNLM"/>
    </source>
</evidence>
<evidence type="ECO:0000313" key="7">
    <source>
        <dbReference type="EMBL" id="GGC47531.1"/>
    </source>
</evidence>
<dbReference type="NCBIfam" id="TIGR04183">
    <property type="entry name" value="Por_Secre_tail"/>
    <property type="match status" value="1"/>
</dbReference>
<evidence type="ECO:0000256" key="4">
    <source>
        <dbReference type="SAM" id="SignalP"/>
    </source>
</evidence>
<dbReference type="SUPFAM" id="SSF49785">
    <property type="entry name" value="Galactose-binding domain-like"/>
    <property type="match status" value="1"/>
</dbReference>
<keyword evidence="3" id="KW-0677">Repeat</keyword>
<dbReference type="RefSeq" id="WP_229712648.1">
    <property type="nucleotide sequence ID" value="NZ_BAABHU010000013.1"/>
</dbReference>
<dbReference type="Gene3D" id="2.60.20.10">
    <property type="entry name" value="Crystallins"/>
    <property type="match status" value="1"/>
</dbReference>
<dbReference type="Gene3D" id="2.60.120.380">
    <property type="match status" value="1"/>
</dbReference>
<proteinExistence type="inferred from homology"/>
<reference evidence="8" key="1">
    <citation type="journal article" date="2019" name="Int. J. Syst. Evol. Microbiol.">
        <title>The Global Catalogue of Microorganisms (GCM) 10K type strain sequencing project: providing services to taxonomists for standard genome sequencing and annotation.</title>
        <authorList>
            <consortium name="The Broad Institute Genomics Platform"/>
            <consortium name="The Broad Institute Genome Sequencing Center for Infectious Disease"/>
            <person name="Wu L."/>
            <person name="Ma J."/>
        </authorList>
    </citation>
    <scope>NUCLEOTIDE SEQUENCE [LARGE SCALE GENOMIC DNA]</scope>
    <source>
        <strain evidence="8">CGMCC 1.10832</strain>
    </source>
</reference>
<comment type="similarity">
    <text evidence="1">Belongs to the beta/gamma-crystallin family.</text>
</comment>